<proteinExistence type="predicted"/>
<name>A0AAN7PN99_9COLE</name>
<dbReference type="AlphaFoldDB" id="A0AAN7PN99"/>
<dbReference type="Proteomes" id="UP001353858">
    <property type="component" value="Unassembled WGS sequence"/>
</dbReference>
<sequence length="124" mass="14168">MHDDTNDKGSRLCKFAASTNMIISSTKFKHKKTHKITWIIPGENSTQGNQIDHVLVAKKNATSIRNVRTFRGASADTDHFLVIAKIKQKFNKQRTKERKESWEATQQELATVEIEEDVTANKQK</sequence>
<comment type="caution">
    <text evidence="1">The sequence shown here is derived from an EMBL/GenBank/DDBJ whole genome shotgun (WGS) entry which is preliminary data.</text>
</comment>
<organism evidence="1 2">
    <name type="scientific">Aquatica leii</name>
    <dbReference type="NCBI Taxonomy" id="1421715"/>
    <lineage>
        <taxon>Eukaryota</taxon>
        <taxon>Metazoa</taxon>
        <taxon>Ecdysozoa</taxon>
        <taxon>Arthropoda</taxon>
        <taxon>Hexapoda</taxon>
        <taxon>Insecta</taxon>
        <taxon>Pterygota</taxon>
        <taxon>Neoptera</taxon>
        <taxon>Endopterygota</taxon>
        <taxon>Coleoptera</taxon>
        <taxon>Polyphaga</taxon>
        <taxon>Elateriformia</taxon>
        <taxon>Elateroidea</taxon>
        <taxon>Lampyridae</taxon>
        <taxon>Luciolinae</taxon>
        <taxon>Aquatica</taxon>
    </lineage>
</organism>
<protein>
    <submittedName>
        <fullName evidence="1">Uncharacterized protein</fullName>
    </submittedName>
</protein>
<accession>A0AAN7PN99</accession>
<dbReference type="EMBL" id="JARPUR010000008">
    <property type="protein sequence ID" value="KAK4872314.1"/>
    <property type="molecule type" value="Genomic_DNA"/>
</dbReference>
<evidence type="ECO:0000313" key="2">
    <source>
        <dbReference type="Proteomes" id="UP001353858"/>
    </source>
</evidence>
<gene>
    <name evidence="1" type="ORF">RN001_016438</name>
</gene>
<evidence type="ECO:0000313" key="1">
    <source>
        <dbReference type="EMBL" id="KAK4872314.1"/>
    </source>
</evidence>
<keyword evidence="2" id="KW-1185">Reference proteome</keyword>
<dbReference type="InterPro" id="IPR036691">
    <property type="entry name" value="Endo/exonu/phosph_ase_sf"/>
</dbReference>
<reference evidence="2" key="1">
    <citation type="submission" date="2023-01" db="EMBL/GenBank/DDBJ databases">
        <title>Key to firefly adult light organ development and bioluminescence: homeobox transcription factors regulate luciferase expression and transportation to peroxisome.</title>
        <authorList>
            <person name="Fu X."/>
        </authorList>
    </citation>
    <scope>NUCLEOTIDE SEQUENCE [LARGE SCALE GENOMIC DNA]</scope>
</reference>
<dbReference type="Gene3D" id="3.60.10.10">
    <property type="entry name" value="Endonuclease/exonuclease/phosphatase"/>
    <property type="match status" value="1"/>
</dbReference>